<reference evidence="1" key="1">
    <citation type="submission" date="2022-10" db="EMBL/GenBank/DDBJ databases">
        <title>Completed Genome Sequence of two octocoral isolated bacterium, Endozoicomonas euniceicola EF212T and Endozoicomonas gorgoniicola PS125T.</title>
        <authorList>
            <person name="Chiou Y.-J."/>
            <person name="Chen Y.-H."/>
        </authorList>
    </citation>
    <scope>NUCLEOTIDE SEQUENCE</scope>
    <source>
        <strain evidence="1">EF212</strain>
    </source>
</reference>
<dbReference type="Proteomes" id="UP001163255">
    <property type="component" value="Chromosome"/>
</dbReference>
<dbReference type="RefSeq" id="WP_262599590.1">
    <property type="nucleotide sequence ID" value="NZ_CP103300.1"/>
</dbReference>
<dbReference type="EMBL" id="CP103300">
    <property type="protein sequence ID" value="UYM17125.1"/>
    <property type="molecule type" value="Genomic_DNA"/>
</dbReference>
<keyword evidence="2" id="KW-1185">Reference proteome</keyword>
<proteinExistence type="predicted"/>
<organism evidence="1 2">
    <name type="scientific">Endozoicomonas euniceicola</name>
    <dbReference type="NCBI Taxonomy" id="1234143"/>
    <lineage>
        <taxon>Bacteria</taxon>
        <taxon>Pseudomonadati</taxon>
        <taxon>Pseudomonadota</taxon>
        <taxon>Gammaproteobacteria</taxon>
        <taxon>Oceanospirillales</taxon>
        <taxon>Endozoicomonadaceae</taxon>
        <taxon>Endozoicomonas</taxon>
    </lineage>
</organism>
<gene>
    <name evidence="1" type="ORF">NX720_04160</name>
</gene>
<evidence type="ECO:0000313" key="1">
    <source>
        <dbReference type="EMBL" id="UYM17125.1"/>
    </source>
</evidence>
<sequence>MRIYKQIASAFLLLAQLIVITFLSGRLYAQNYYNIKNVNGNPFYFSSPVPLNLEWLRDNFSLDIESVQSNSDSPVRVYEFSGGMVPSTSRSATPEARSLEYSRTIAPVLRVIQAQSAHDRFRQTSLPAPESPTDSHIVRIYITLPGSSHVTDHMNDVITIAQELVQQGVADRWHAEESAFISPNRPVLSLSMYVDRPHQVPEPAVSPADPPADLNEVITEESGRNWRRCRRLGSCFSQNFRRLVFVDSNEVTTQESNGAYFESPRTLDGGLRLQFNVERDGMDSAESIRQIINTFRRRAENARVGFTESFSSNGAVRNQSSGNIRFFSPYTPPPINWMADGDEQLHAIREQVVEQLRNRHVYSAGSPTYEVENARNSEAGLFSRRHFMVTIPLSIVSGSEGDDDVVNVARRSLQNEVGAIRTFLESLTSNRYAGLVTWNYHDVNYAPDRHSVEVSFIFTNYVDNNRVSTSSVGLPHLNSNSPNHWQIRQWMPVYIASSNQQIVFDREQRAALCSRLGAFLVFNLVRRPVRWIRERVGSAGNQQPDVELELESEEAQRRLLQDASRAVAGPSGVNMKGQ</sequence>
<name>A0ABY6GWH6_9GAMM</name>
<protein>
    <submittedName>
        <fullName evidence="1">Uncharacterized protein</fullName>
    </submittedName>
</protein>
<evidence type="ECO:0000313" key="2">
    <source>
        <dbReference type="Proteomes" id="UP001163255"/>
    </source>
</evidence>
<accession>A0ABY6GWH6</accession>